<sequence>MRMHRVVRSLWALLLLVAACAAQNVVSMEACSRGNGVPGFQNFTISPCDSEPCVITRGETYNVTFFAHATTDADVIMLSTSVHQQSNASLVQIGQTVSCHFRDFPCNVTKGDLFRGSYNFRLGFSTFAPEEATYWVQVGTYQAVFACGRAKLIVE</sequence>
<evidence type="ECO:0000313" key="2">
    <source>
        <dbReference type="EMBL" id="JAA60737.1"/>
    </source>
</evidence>
<dbReference type="EMBL" id="GACK01004297">
    <property type="protein sequence ID" value="JAA60737.1"/>
    <property type="molecule type" value="mRNA"/>
</dbReference>
<dbReference type="InterPro" id="IPR014756">
    <property type="entry name" value="Ig_E-set"/>
</dbReference>
<accession>L7MA48</accession>
<proteinExistence type="evidence at transcript level"/>
<protein>
    <submittedName>
        <fullName evidence="2">Putative ml domain protein</fullName>
    </submittedName>
</protein>
<reference evidence="2" key="2">
    <citation type="journal article" date="2015" name="J. Proteomics">
        <title>Sexual differences in the sialomes of the zebra tick, Rhipicephalus pulchellus.</title>
        <authorList>
            <person name="Tan A.W."/>
            <person name="Francischetti I.M."/>
            <person name="Slovak M."/>
            <person name="Kini R.M."/>
            <person name="Ribeiro J.M."/>
        </authorList>
    </citation>
    <scope>NUCLEOTIDE SEQUENCE</scope>
    <source>
        <tissue evidence="2">Salivary gland</tissue>
    </source>
</reference>
<organism evidence="2">
    <name type="scientific">Rhipicephalus pulchellus</name>
    <name type="common">Yellow backed tick</name>
    <name type="synonym">Dermacentor pulchellus</name>
    <dbReference type="NCBI Taxonomy" id="72859"/>
    <lineage>
        <taxon>Eukaryota</taxon>
        <taxon>Metazoa</taxon>
        <taxon>Ecdysozoa</taxon>
        <taxon>Arthropoda</taxon>
        <taxon>Chelicerata</taxon>
        <taxon>Arachnida</taxon>
        <taxon>Acari</taxon>
        <taxon>Parasitiformes</taxon>
        <taxon>Ixodida</taxon>
        <taxon>Ixodoidea</taxon>
        <taxon>Ixodidae</taxon>
        <taxon>Rhipicephalinae</taxon>
        <taxon>Rhipicephalus</taxon>
        <taxon>Rhipicephalus</taxon>
    </lineage>
</organism>
<dbReference type="PROSITE" id="PS51257">
    <property type="entry name" value="PROKAR_LIPOPROTEIN"/>
    <property type="match status" value="1"/>
</dbReference>
<feature type="chain" id="PRO_5003981140" evidence="1">
    <location>
        <begin position="23"/>
        <end position="155"/>
    </location>
</feature>
<evidence type="ECO:0000256" key="1">
    <source>
        <dbReference type="SAM" id="SignalP"/>
    </source>
</evidence>
<dbReference type="AlphaFoldDB" id="L7MA48"/>
<name>L7MA48_RHIPC</name>
<reference evidence="2" key="1">
    <citation type="submission" date="2012-11" db="EMBL/GenBank/DDBJ databases">
        <authorList>
            <person name="Lucero-Rivera Y.E."/>
            <person name="Tovar-Ramirez D."/>
        </authorList>
    </citation>
    <scope>NUCLEOTIDE SEQUENCE</scope>
    <source>
        <tissue evidence="2">Salivary gland</tissue>
    </source>
</reference>
<dbReference type="Gene3D" id="2.60.40.770">
    <property type="match status" value="1"/>
</dbReference>
<feature type="signal peptide" evidence="1">
    <location>
        <begin position="1"/>
        <end position="22"/>
    </location>
</feature>
<dbReference type="SUPFAM" id="SSF81296">
    <property type="entry name" value="E set domains"/>
    <property type="match status" value="1"/>
</dbReference>
<keyword evidence="1" id="KW-0732">Signal</keyword>